<name>A0ABR9V1Q9_9CHRO</name>
<dbReference type="NCBIfam" id="TIGR00904">
    <property type="entry name" value="mreB"/>
    <property type="match status" value="1"/>
</dbReference>
<dbReference type="CDD" id="cd10225">
    <property type="entry name" value="ASKHA_NBD_MreB-like"/>
    <property type="match status" value="1"/>
</dbReference>
<dbReference type="InterPro" id="IPR056546">
    <property type="entry name" value="MreB_MamK-like"/>
</dbReference>
<dbReference type="SUPFAM" id="SSF53067">
    <property type="entry name" value="Actin-like ATPase domain"/>
    <property type="match status" value="2"/>
</dbReference>
<feature type="binding site" evidence="6">
    <location>
        <begin position="166"/>
        <end position="168"/>
    </location>
    <ligand>
        <name>ATP</name>
        <dbReference type="ChEBI" id="CHEBI:30616"/>
    </ligand>
</feature>
<evidence type="ECO:0000313" key="8">
    <source>
        <dbReference type="Proteomes" id="UP000654604"/>
    </source>
</evidence>
<keyword evidence="4 6" id="KW-0133">Cell shape</keyword>
<keyword evidence="8" id="KW-1185">Reference proteome</keyword>
<evidence type="ECO:0000256" key="2">
    <source>
        <dbReference type="ARBA" id="ARBA00022741"/>
    </source>
</evidence>
<dbReference type="Proteomes" id="UP000654604">
    <property type="component" value="Unassembled WGS sequence"/>
</dbReference>
<comment type="subunit">
    <text evidence="6">Forms polymers.</text>
</comment>
<keyword evidence="1 6" id="KW-0963">Cytoplasm</keyword>
<keyword evidence="3 6" id="KW-0067">ATP-binding</keyword>
<evidence type="ECO:0000256" key="3">
    <source>
        <dbReference type="ARBA" id="ARBA00022840"/>
    </source>
</evidence>
<accession>A0ABR9V1Q9</accession>
<dbReference type="NCBIfam" id="NF010539">
    <property type="entry name" value="PRK13927.1"/>
    <property type="match status" value="1"/>
</dbReference>
<organism evidence="7 8">
    <name type="scientific">Cyanobacterium stanieri LEGE 03274</name>
    <dbReference type="NCBI Taxonomy" id="1828756"/>
    <lineage>
        <taxon>Bacteria</taxon>
        <taxon>Bacillati</taxon>
        <taxon>Cyanobacteriota</taxon>
        <taxon>Cyanophyceae</taxon>
        <taxon>Oscillatoriophycideae</taxon>
        <taxon>Chroococcales</taxon>
        <taxon>Geminocystaceae</taxon>
        <taxon>Cyanobacterium</taxon>
    </lineage>
</organism>
<reference evidence="7 8" key="1">
    <citation type="submission" date="2020-10" db="EMBL/GenBank/DDBJ databases">
        <authorList>
            <person name="Castelo-Branco R."/>
            <person name="Eusebio N."/>
            <person name="Adriana R."/>
            <person name="Vieira A."/>
            <person name="Brugerolle De Fraissinette N."/>
            <person name="Rezende De Castro R."/>
            <person name="Schneider M.P."/>
            <person name="Vasconcelos V."/>
            <person name="Leao P.N."/>
        </authorList>
    </citation>
    <scope>NUCLEOTIDE SEQUENCE [LARGE SCALE GENOMIC DNA]</scope>
    <source>
        <strain evidence="7 8">LEGE 03274</strain>
    </source>
</reference>
<feature type="binding site" evidence="6">
    <location>
        <begin position="214"/>
        <end position="217"/>
    </location>
    <ligand>
        <name>ATP</name>
        <dbReference type="ChEBI" id="CHEBI:30616"/>
    </ligand>
</feature>
<dbReference type="RefSeq" id="WP_193800011.1">
    <property type="nucleotide sequence ID" value="NZ_JADEWC010000005.1"/>
</dbReference>
<dbReference type="PANTHER" id="PTHR42749">
    <property type="entry name" value="CELL SHAPE-DETERMINING PROTEIN MREB"/>
    <property type="match status" value="1"/>
</dbReference>
<dbReference type="Pfam" id="PF06723">
    <property type="entry name" value="MreB_Mbl"/>
    <property type="match status" value="1"/>
</dbReference>
<evidence type="ECO:0000256" key="1">
    <source>
        <dbReference type="ARBA" id="ARBA00022490"/>
    </source>
</evidence>
<protein>
    <recommendedName>
        <fullName evidence="6">Cell shape-determining protein MreB</fullName>
    </recommendedName>
</protein>
<proteinExistence type="inferred from homology"/>
<comment type="similarity">
    <text evidence="5 6">Belongs to the FtsA/MreB family.</text>
</comment>
<evidence type="ECO:0000313" key="7">
    <source>
        <dbReference type="EMBL" id="MBE9221831.1"/>
    </source>
</evidence>
<dbReference type="Gene3D" id="3.30.420.40">
    <property type="match status" value="3"/>
</dbReference>
<keyword evidence="2 6" id="KW-0547">Nucleotide-binding</keyword>
<dbReference type="EMBL" id="JADEWC010000005">
    <property type="protein sequence ID" value="MBE9221831.1"/>
    <property type="molecule type" value="Genomic_DNA"/>
</dbReference>
<evidence type="ECO:0000256" key="6">
    <source>
        <dbReference type="HAMAP-Rule" id="MF_02207"/>
    </source>
</evidence>
<dbReference type="InterPro" id="IPR004753">
    <property type="entry name" value="MreB"/>
</dbReference>
<evidence type="ECO:0000256" key="4">
    <source>
        <dbReference type="ARBA" id="ARBA00022960"/>
    </source>
</evidence>
<evidence type="ECO:0000256" key="5">
    <source>
        <dbReference type="ARBA" id="ARBA00023458"/>
    </source>
</evidence>
<gene>
    <name evidence="6" type="primary">mreB</name>
    <name evidence="7" type="ORF">IQ215_03895</name>
</gene>
<comment type="function">
    <text evidence="6">Forms membrane-associated dynamic filaments that are essential for cell shape determination. Acts by regulating cell wall synthesis and cell elongation, and thus cell shape. A feedback loop between cell geometry and MreB localization may maintain elongated cell shape by targeting cell wall growth to regions of negative cell wall curvature.</text>
</comment>
<dbReference type="PRINTS" id="PR01652">
    <property type="entry name" value="SHAPEPROTEIN"/>
</dbReference>
<feature type="binding site" evidence="6">
    <location>
        <begin position="19"/>
        <end position="21"/>
    </location>
    <ligand>
        <name>ATP</name>
        <dbReference type="ChEBI" id="CHEBI:30616"/>
    </ligand>
</feature>
<comment type="subcellular location">
    <subcellularLocation>
        <location evidence="6">Cytoplasm</location>
    </subcellularLocation>
    <text evidence="6">Membrane-associated.</text>
</comment>
<feature type="binding site" evidence="6">
    <location>
        <begin position="295"/>
        <end position="298"/>
    </location>
    <ligand>
        <name>ATP</name>
        <dbReference type="ChEBI" id="CHEBI:30616"/>
    </ligand>
</feature>
<sequence>MGFFDRFSESQDMGIDLGTANTLIYVPGKDIVLNEPSVIAVDIEKQITVAVGESARNMLGRTPASIKTIRPLKDGVITDVKVTEMMLREFIRKVKGNNSLSRSRIIIGVPSGITSVERKAVEEAMESSGSGGIENIEFIDEPIAAAIGAGLPVEEAVGSMIVDIGGGTTEVAVLSYQGIVYSDSVRVAGDEISDSIARHLKKVYNLIIGERTAEQIKIELGSAYPGDHDQQEMEIRGLYMVSGLPKTVTITSEEIRGCISEPVGVIVEAIKKTLERTPPELAGDIIDRGIMLAGGGALLRGIDSLITNETGIVTHIAPNPLQCVVYGTGKVLEDYERLARASRKKS</sequence>
<dbReference type="PANTHER" id="PTHR42749:SF1">
    <property type="entry name" value="CELL SHAPE-DETERMINING PROTEIN MREB"/>
    <property type="match status" value="1"/>
</dbReference>
<comment type="caution">
    <text evidence="7">The sequence shown here is derived from an EMBL/GenBank/DDBJ whole genome shotgun (WGS) entry which is preliminary data.</text>
</comment>
<dbReference type="HAMAP" id="MF_02207">
    <property type="entry name" value="MreB"/>
    <property type="match status" value="1"/>
</dbReference>
<dbReference type="InterPro" id="IPR043129">
    <property type="entry name" value="ATPase_NBD"/>
</dbReference>